<sequence>MALEVQELREDIELNKLLQACKVNVYLPKTLLWSKVFMKSIPGNLYK</sequence>
<evidence type="ECO:0000313" key="1">
    <source>
        <dbReference type="EMBL" id="GKU96156.1"/>
    </source>
</evidence>
<comment type="caution">
    <text evidence="1">The sequence shown here is derived from an EMBL/GenBank/DDBJ whole genome shotgun (WGS) entry which is preliminary data.</text>
</comment>
<dbReference type="AlphaFoldDB" id="A0AAV5IER3"/>
<evidence type="ECO:0000313" key="2">
    <source>
        <dbReference type="Proteomes" id="UP001054252"/>
    </source>
</evidence>
<dbReference type="Proteomes" id="UP001054252">
    <property type="component" value="Unassembled WGS sequence"/>
</dbReference>
<protein>
    <submittedName>
        <fullName evidence="1">Uncharacterized protein</fullName>
    </submittedName>
</protein>
<dbReference type="EMBL" id="BPVZ01000009">
    <property type="protein sequence ID" value="GKU96156.1"/>
    <property type="molecule type" value="Genomic_DNA"/>
</dbReference>
<accession>A0AAV5IER3</accession>
<reference evidence="1 2" key="1">
    <citation type="journal article" date="2021" name="Commun. Biol.">
        <title>The genome of Shorea leprosula (Dipterocarpaceae) highlights the ecological relevance of drought in aseasonal tropical rainforests.</title>
        <authorList>
            <person name="Ng K.K.S."/>
            <person name="Kobayashi M.J."/>
            <person name="Fawcett J.A."/>
            <person name="Hatakeyama M."/>
            <person name="Paape T."/>
            <person name="Ng C.H."/>
            <person name="Ang C.C."/>
            <person name="Tnah L.H."/>
            <person name="Lee C.T."/>
            <person name="Nishiyama T."/>
            <person name="Sese J."/>
            <person name="O'Brien M.J."/>
            <person name="Copetti D."/>
            <person name="Mohd Noor M.I."/>
            <person name="Ong R.C."/>
            <person name="Putra M."/>
            <person name="Sireger I.Z."/>
            <person name="Indrioko S."/>
            <person name="Kosugi Y."/>
            <person name="Izuno A."/>
            <person name="Isagi Y."/>
            <person name="Lee S.L."/>
            <person name="Shimizu K.K."/>
        </authorList>
    </citation>
    <scope>NUCLEOTIDE SEQUENCE [LARGE SCALE GENOMIC DNA]</scope>
    <source>
        <strain evidence="1">214</strain>
    </source>
</reference>
<name>A0AAV5IER3_9ROSI</name>
<organism evidence="1 2">
    <name type="scientific">Rubroshorea leprosula</name>
    <dbReference type="NCBI Taxonomy" id="152421"/>
    <lineage>
        <taxon>Eukaryota</taxon>
        <taxon>Viridiplantae</taxon>
        <taxon>Streptophyta</taxon>
        <taxon>Embryophyta</taxon>
        <taxon>Tracheophyta</taxon>
        <taxon>Spermatophyta</taxon>
        <taxon>Magnoliopsida</taxon>
        <taxon>eudicotyledons</taxon>
        <taxon>Gunneridae</taxon>
        <taxon>Pentapetalae</taxon>
        <taxon>rosids</taxon>
        <taxon>malvids</taxon>
        <taxon>Malvales</taxon>
        <taxon>Dipterocarpaceae</taxon>
        <taxon>Rubroshorea</taxon>
    </lineage>
</organism>
<keyword evidence="2" id="KW-1185">Reference proteome</keyword>
<proteinExistence type="predicted"/>
<gene>
    <name evidence="1" type="ORF">SLEP1_g9426</name>
</gene>